<dbReference type="InterPro" id="IPR027463">
    <property type="entry name" value="AcrB_DN_DC_subdom"/>
</dbReference>
<evidence type="ECO:0000256" key="8">
    <source>
        <dbReference type="ARBA" id="ARBA00023136"/>
    </source>
</evidence>
<evidence type="ECO:0000256" key="5">
    <source>
        <dbReference type="ARBA" id="ARBA00022519"/>
    </source>
</evidence>
<dbReference type="SUPFAM" id="SSF82866">
    <property type="entry name" value="Multidrug efflux transporter AcrB transmembrane domain"/>
    <property type="match status" value="2"/>
</dbReference>
<feature type="transmembrane region" description="Helical" evidence="9">
    <location>
        <begin position="440"/>
        <end position="460"/>
    </location>
</feature>
<dbReference type="RefSeq" id="WP_263049439.1">
    <property type="nucleotide sequence ID" value="NZ_CP106735.1"/>
</dbReference>
<evidence type="ECO:0000256" key="6">
    <source>
        <dbReference type="ARBA" id="ARBA00022692"/>
    </source>
</evidence>
<feature type="transmembrane region" description="Helical" evidence="9">
    <location>
        <begin position="472"/>
        <end position="499"/>
    </location>
</feature>
<keyword evidence="5" id="KW-0997">Cell inner membrane</keyword>
<feature type="transmembrane region" description="Helical" evidence="9">
    <location>
        <begin position="876"/>
        <end position="894"/>
    </location>
</feature>
<feature type="transmembrane region" description="Helical" evidence="9">
    <location>
        <begin position="542"/>
        <end position="560"/>
    </location>
</feature>
<gene>
    <name evidence="11" type="ORF">N7E81_09960</name>
</gene>
<dbReference type="PROSITE" id="PS50156">
    <property type="entry name" value="SSD"/>
    <property type="match status" value="1"/>
</dbReference>
<reference evidence="11" key="1">
    <citation type="submission" date="2022-10" db="EMBL/GenBank/DDBJ databases">
        <title>Comparative genomics and taxonomic characterization of three novel marine species of genus Reichenbachiella exhibiting antioxidant and polysaccharide degradation activities.</title>
        <authorList>
            <person name="Muhammad N."/>
            <person name="Lee Y.-J."/>
            <person name="Ko J."/>
            <person name="Kim S.-G."/>
        </authorList>
    </citation>
    <scope>NUCLEOTIDE SEQUENCE</scope>
    <source>
        <strain evidence="11">Wsw4-B4</strain>
    </source>
</reference>
<dbReference type="PANTHER" id="PTHR32063">
    <property type="match status" value="1"/>
</dbReference>
<evidence type="ECO:0000256" key="1">
    <source>
        <dbReference type="ARBA" id="ARBA00004429"/>
    </source>
</evidence>
<feature type="transmembrane region" description="Helical" evidence="9">
    <location>
        <begin position="972"/>
        <end position="993"/>
    </location>
</feature>
<protein>
    <submittedName>
        <fullName evidence="11">Multidrug efflux RND transporter permease subunit</fullName>
    </submittedName>
</protein>
<keyword evidence="6 9" id="KW-0812">Transmembrane</keyword>
<evidence type="ECO:0000256" key="9">
    <source>
        <dbReference type="SAM" id="Phobius"/>
    </source>
</evidence>
<keyword evidence="4" id="KW-1003">Cell membrane</keyword>
<evidence type="ECO:0000256" key="7">
    <source>
        <dbReference type="ARBA" id="ARBA00022989"/>
    </source>
</evidence>
<dbReference type="Pfam" id="PF00873">
    <property type="entry name" value="ACR_tran"/>
    <property type="match status" value="1"/>
</dbReference>
<dbReference type="SUPFAM" id="SSF82714">
    <property type="entry name" value="Multidrug efflux transporter AcrB TolC docking domain, DN and DC subdomains"/>
    <property type="match status" value="2"/>
</dbReference>
<sequence>MISDVFIKRPVTAIVISILLLLVGTLAILNLPVTQYPEITPPVVSISGNFTGADALTVEQTVATPVETQVNGTPGMAYVSSNSTSTGQMQMNVTFEVGTDIDIATLDVQNRVSIAEPSLPEVVRRLGLEVRKRNPSIMMVVGIYSPEGTHDVAYLDNYTNIFVRDALLRVPGVGDVRALGQDFSMRLWLKPDKMAQYGINNQEVNAAIQEQNLQVAAGKVGAMPQVDEQAFEYPVTVNGRLSTKKEFEDIIVRTNPEDGSIVYLKDIARVEFGRFDYGRASLVNGHPTALLLLYQAPGSNALGTADGVNKVLEELKTAFPNDVDYVVSFESVSVVEVSIEEVLHTLGEALLLVIIVVFLFLQSWRATLVPILAIPVSIIGTFIFFIPLGFTINTLTLFGFVLAIGIVVDDAIVVVEAVQHYIDHEKLSPKEATKRAMKDITAPVIAIALILAAVFIPVGFIPGIVGRLYQQFAITIAISVLISAFVALTLTPALCSLMLRPMNLSDKSTGINRFFFRFNAWFERVTQSYGQGVKKSIKATPMVLVILACIYVGTVGMFAAKPTGFIPSEDEGRLFIAMELPEGSSTARTLETMDKVGDILAEHKAIKNYTGIAGLNAINFSFKSNSATYFLQMHPWAERKDPSLQLQSVINQLNGQFAGIHEAVIRVVSPPAIPGLGQTGGFSFMLEQRAGGDVKELESVLGQFLMAANQRPEIAMAYSFFTARAPGYHVEVDREKTKKLGVRVSDVFSTMSSFMGSQYVNDFTRYGRNFRVVAQADTLYRMDIKNLEKYYVQNQRGESIPLSALVTYKVVESAPVISHYNLFRSAEINGGAAPGYSSGQAMDALKEVAAEVLPAGYSYDFSGLSREELSAGNSTIVIFGLSIVFVLLLLAALYESWSVPFSILFAVPLGAFGAILALTFLPHLSNNVYAQIGLITLIGLAAKNAILIVEFAKERVDAGMELIAATIEAVKLRLRPIIMTSLAFILGVVPLAMASGAGAVARQTIGWTVIGGMLAATFLAIFVVPVLYVVITKLAYGKKGLAALEAQASSEPS</sequence>
<name>A0ABY6CUU7_9BACT</name>
<comment type="similarity">
    <text evidence="2">Belongs to the resistance-nodulation-cell division (RND) (TC 2.A.6) family.</text>
</comment>
<proteinExistence type="inferred from homology"/>
<organism evidence="11 12">
    <name type="scientific">Reichenbachiella carrageenanivorans</name>
    <dbReference type="NCBI Taxonomy" id="2979869"/>
    <lineage>
        <taxon>Bacteria</taxon>
        <taxon>Pseudomonadati</taxon>
        <taxon>Bacteroidota</taxon>
        <taxon>Cytophagia</taxon>
        <taxon>Cytophagales</taxon>
        <taxon>Reichenbachiellaceae</taxon>
        <taxon>Reichenbachiella</taxon>
    </lineage>
</organism>
<keyword evidence="8 9" id="KW-0472">Membrane</keyword>
<evidence type="ECO:0000313" key="12">
    <source>
        <dbReference type="Proteomes" id="UP001062165"/>
    </source>
</evidence>
<feature type="transmembrane region" description="Helical" evidence="9">
    <location>
        <begin position="342"/>
        <end position="361"/>
    </location>
</feature>
<dbReference type="PANTHER" id="PTHR32063:SF11">
    <property type="entry name" value="CATION OR DRUG EFFLUX SYSTEM PROTEIN"/>
    <property type="match status" value="1"/>
</dbReference>
<dbReference type="Gene3D" id="3.30.70.1320">
    <property type="entry name" value="Multidrug efflux transporter AcrB pore domain like"/>
    <property type="match status" value="1"/>
</dbReference>
<dbReference type="InterPro" id="IPR001036">
    <property type="entry name" value="Acrflvin-R"/>
</dbReference>
<dbReference type="Gene3D" id="3.30.70.1430">
    <property type="entry name" value="Multidrug efflux transporter AcrB pore domain"/>
    <property type="match status" value="2"/>
</dbReference>
<dbReference type="PRINTS" id="PR00702">
    <property type="entry name" value="ACRIFLAVINRP"/>
</dbReference>
<dbReference type="EMBL" id="CP106735">
    <property type="protein sequence ID" value="UXX77692.1"/>
    <property type="molecule type" value="Genomic_DNA"/>
</dbReference>
<dbReference type="NCBIfam" id="TIGR00915">
    <property type="entry name" value="2A0602"/>
    <property type="match status" value="1"/>
</dbReference>
<evidence type="ECO:0000313" key="11">
    <source>
        <dbReference type="EMBL" id="UXX77692.1"/>
    </source>
</evidence>
<feature type="transmembrane region" description="Helical" evidence="9">
    <location>
        <begin position="901"/>
        <end position="922"/>
    </location>
</feature>
<evidence type="ECO:0000256" key="3">
    <source>
        <dbReference type="ARBA" id="ARBA00022448"/>
    </source>
</evidence>
<keyword evidence="12" id="KW-1185">Reference proteome</keyword>
<accession>A0ABY6CUU7</accession>
<evidence type="ECO:0000256" key="4">
    <source>
        <dbReference type="ARBA" id="ARBA00022475"/>
    </source>
</evidence>
<keyword evidence="3" id="KW-0813">Transport</keyword>
<dbReference type="NCBIfam" id="NF000282">
    <property type="entry name" value="RND_permease_1"/>
    <property type="match status" value="1"/>
</dbReference>
<dbReference type="InterPro" id="IPR004764">
    <property type="entry name" value="MdtF-like"/>
</dbReference>
<dbReference type="Gene3D" id="3.30.2090.10">
    <property type="entry name" value="Multidrug efflux transporter AcrB TolC docking domain, DN and DC subdomains"/>
    <property type="match status" value="2"/>
</dbReference>
<evidence type="ECO:0000256" key="2">
    <source>
        <dbReference type="ARBA" id="ARBA00010942"/>
    </source>
</evidence>
<dbReference type="Gene3D" id="1.20.1640.10">
    <property type="entry name" value="Multidrug efflux transporter AcrB transmembrane domain"/>
    <property type="match status" value="2"/>
</dbReference>
<dbReference type="Gene3D" id="3.30.70.1440">
    <property type="entry name" value="Multidrug efflux transporter AcrB pore domain"/>
    <property type="match status" value="1"/>
</dbReference>
<feature type="transmembrane region" description="Helical" evidence="9">
    <location>
        <begin position="368"/>
        <end position="390"/>
    </location>
</feature>
<feature type="transmembrane region" description="Helical" evidence="9">
    <location>
        <begin position="928"/>
        <end position="951"/>
    </location>
</feature>
<comment type="subcellular location">
    <subcellularLocation>
        <location evidence="1">Cell inner membrane</location>
        <topology evidence="1">Multi-pass membrane protein</topology>
    </subcellularLocation>
</comment>
<dbReference type="Proteomes" id="UP001062165">
    <property type="component" value="Chromosome"/>
</dbReference>
<dbReference type="InterPro" id="IPR000731">
    <property type="entry name" value="SSD"/>
</dbReference>
<feature type="transmembrane region" description="Helical" evidence="9">
    <location>
        <begin position="396"/>
        <end position="419"/>
    </location>
</feature>
<dbReference type="SUPFAM" id="SSF82693">
    <property type="entry name" value="Multidrug efflux transporter AcrB pore domain, PN1, PN2, PC1 and PC2 subdomains"/>
    <property type="match status" value="4"/>
</dbReference>
<feature type="domain" description="SSD" evidence="10">
    <location>
        <begin position="368"/>
        <end position="497"/>
    </location>
</feature>
<feature type="transmembrane region" description="Helical" evidence="9">
    <location>
        <begin position="1005"/>
        <end position="1031"/>
    </location>
</feature>
<keyword evidence="7 9" id="KW-1133">Transmembrane helix</keyword>
<evidence type="ECO:0000259" key="10">
    <source>
        <dbReference type="PROSITE" id="PS50156"/>
    </source>
</evidence>